<protein>
    <submittedName>
        <fullName evidence="2">Uncharacterized protein</fullName>
    </submittedName>
</protein>
<reference evidence="2" key="1">
    <citation type="submission" date="2017-09" db="EMBL/GenBank/DDBJ databases">
        <title>Polyketide synthases of a Diaporthe helianthi virulent isolate.</title>
        <authorList>
            <person name="Baroncelli R."/>
        </authorList>
    </citation>
    <scope>NUCLEOTIDE SEQUENCE [LARGE SCALE GENOMIC DNA]</scope>
    <source>
        <strain evidence="2">7/96</strain>
    </source>
</reference>
<evidence type="ECO:0000313" key="2">
    <source>
        <dbReference type="EMBL" id="POS76339.1"/>
    </source>
</evidence>
<proteinExistence type="predicted"/>
<dbReference type="InParanoid" id="A0A2P5I1E0"/>
<sequence length="72" mass="7624">MPVSTTRLALDGTTPPREIATPAPSNTSNNLPRSHRAHAVPTPLQERPVPRVQHRGTHPVGPPEAPSTPAQA</sequence>
<accession>A0A2P5I1E0</accession>
<organism evidence="2 3">
    <name type="scientific">Diaporthe helianthi</name>
    <dbReference type="NCBI Taxonomy" id="158607"/>
    <lineage>
        <taxon>Eukaryota</taxon>
        <taxon>Fungi</taxon>
        <taxon>Dikarya</taxon>
        <taxon>Ascomycota</taxon>
        <taxon>Pezizomycotina</taxon>
        <taxon>Sordariomycetes</taxon>
        <taxon>Sordariomycetidae</taxon>
        <taxon>Diaporthales</taxon>
        <taxon>Diaporthaceae</taxon>
        <taxon>Diaporthe</taxon>
    </lineage>
</organism>
<keyword evidence="3" id="KW-1185">Reference proteome</keyword>
<dbReference type="AlphaFoldDB" id="A0A2P5I1E0"/>
<evidence type="ECO:0000313" key="3">
    <source>
        <dbReference type="Proteomes" id="UP000094444"/>
    </source>
</evidence>
<gene>
    <name evidence="2" type="ORF">DHEL01_v205270</name>
</gene>
<name>A0A2P5I1E0_DIAHE</name>
<dbReference type="EMBL" id="MAVT02000381">
    <property type="protein sequence ID" value="POS76339.1"/>
    <property type="molecule type" value="Genomic_DNA"/>
</dbReference>
<dbReference type="Proteomes" id="UP000094444">
    <property type="component" value="Unassembled WGS sequence"/>
</dbReference>
<comment type="caution">
    <text evidence="2">The sequence shown here is derived from an EMBL/GenBank/DDBJ whole genome shotgun (WGS) entry which is preliminary data.</text>
</comment>
<evidence type="ECO:0000256" key="1">
    <source>
        <dbReference type="SAM" id="MobiDB-lite"/>
    </source>
</evidence>
<feature type="region of interest" description="Disordered" evidence="1">
    <location>
        <begin position="1"/>
        <end position="72"/>
    </location>
</feature>
<feature type="compositionally biased region" description="Polar residues" evidence="1">
    <location>
        <begin position="23"/>
        <end position="32"/>
    </location>
</feature>